<organism evidence="3 6">
    <name type="scientific">Didymodactylos carnosus</name>
    <dbReference type="NCBI Taxonomy" id="1234261"/>
    <lineage>
        <taxon>Eukaryota</taxon>
        <taxon>Metazoa</taxon>
        <taxon>Spiralia</taxon>
        <taxon>Gnathifera</taxon>
        <taxon>Rotifera</taxon>
        <taxon>Eurotatoria</taxon>
        <taxon>Bdelloidea</taxon>
        <taxon>Philodinida</taxon>
        <taxon>Philodinidae</taxon>
        <taxon>Didymodactylos</taxon>
    </lineage>
</organism>
<dbReference type="EMBL" id="CAJNOK010003699">
    <property type="protein sequence ID" value="CAF0911164.1"/>
    <property type="molecule type" value="Genomic_DNA"/>
</dbReference>
<dbReference type="SUPFAM" id="SSF51182">
    <property type="entry name" value="RmlC-like cupins"/>
    <property type="match status" value="1"/>
</dbReference>
<evidence type="ECO:0000313" key="2">
    <source>
        <dbReference type="EMBL" id="CAF0911164.1"/>
    </source>
</evidence>
<dbReference type="InterPro" id="IPR011051">
    <property type="entry name" value="RmlC_Cupin_sf"/>
</dbReference>
<name>A0A814DB06_9BILA</name>
<dbReference type="Gene3D" id="2.60.120.10">
    <property type="entry name" value="Jelly Rolls"/>
    <property type="match status" value="1"/>
</dbReference>
<dbReference type="EMBL" id="CAJOBC010002303">
    <property type="protein sequence ID" value="CAF3726378.1"/>
    <property type="molecule type" value="Genomic_DNA"/>
</dbReference>
<dbReference type="EMBL" id="CAJOBA010003701">
    <property type="protein sequence ID" value="CAF3690260.1"/>
    <property type="molecule type" value="Genomic_DNA"/>
</dbReference>
<feature type="domain" description="Cupin type-2" evidence="1">
    <location>
        <begin position="38"/>
        <end position="95"/>
    </location>
</feature>
<comment type="caution">
    <text evidence="3">The sequence shown here is derived from an EMBL/GenBank/DDBJ whole genome shotgun (WGS) entry which is preliminary data.</text>
</comment>
<dbReference type="PANTHER" id="PTHR36440:SF1">
    <property type="entry name" value="PUTATIVE (AFU_ORTHOLOGUE AFUA_8G07350)-RELATED"/>
    <property type="match status" value="1"/>
</dbReference>
<dbReference type="InterPro" id="IPR014710">
    <property type="entry name" value="RmlC-like_jellyroll"/>
</dbReference>
<dbReference type="Proteomes" id="UP000681722">
    <property type="component" value="Unassembled WGS sequence"/>
</dbReference>
<dbReference type="PANTHER" id="PTHR36440">
    <property type="entry name" value="PUTATIVE (AFU_ORTHOLOGUE AFUA_8G07350)-RELATED"/>
    <property type="match status" value="1"/>
</dbReference>
<evidence type="ECO:0000313" key="6">
    <source>
        <dbReference type="Proteomes" id="UP000663829"/>
    </source>
</evidence>
<evidence type="ECO:0000313" key="5">
    <source>
        <dbReference type="EMBL" id="CAF3726378.1"/>
    </source>
</evidence>
<proteinExistence type="predicted"/>
<dbReference type="AlphaFoldDB" id="A0A814DB06"/>
<gene>
    <name evidence="3" type="ORF">GPM918_LOCUS11224</name>
    <name evidence="2" type="ORF">OVA965_LOCUS10130</name>
    <name evidence="5" type="ORF">SRO942_LOCUS11223</name>
    <name evidence="4" type="ORF">TMI583_LOCUS10127</name>
</gene>
<dbReference type="Proteomes" id="UP000677228">
    <property type="component" value="Unassembled WGS sequence"/>
</dbReference>
<reference evidence="3" key="1">
    <citation type="submission" date="2021-02" db="EMBL/GenBank/DDBJ databases">
        <authorList>
            <person name="Nowell W R."/>
        </authorList>
    </citation>
    <scope>NUCLEOTIDE SEQUENCE</scope>
</reference>
<dbReference type="InterPro" id="IPR013096">
    <property type="entry name" value="Cupin_2"/>
</dbReference>
<accession>A0A814DB06</accession>
<protein>
    <recommendedName>
        <fullName evidence="1">Cupin type-2 domain-containing protein</fullName>
    </recommendedName>
</protein>
<dbReference type="OrthoDB" id="3700976at2759"/>
<dbReference type="Proteomes" id="UP000663829">
    <property type="component" value="Unassembled WGS sequence"/>
</dbReference>
<evidence type="ECO:0000313" key="4">
    <source>
        <dbReference type="EMBL" id="CAF3690260.1"/>
    </source>
</evidence>
<dbReference type="InterPro" id="IPR053146">
    <property type="entry name" value="QDO-like"/>
</dbReference>
<evidence type="ECO:0000313" key="3">
    <source>
        <dbReference type="EMBL" id="CAF0950685.1"/>
    </source>
</evidence>
<evidence type="ECO:0000259" key="1">
    <source>
        <dbReference type="Pfam" id="PF07883"/>
    </source>
</evidence>
<dbReference type="Proteomes" id="UP000682733">
    <property type="component" value="Unassembled WGS sequence"/>
</dbReference>
<sequence length="161" mass="18258">MQPNEGERVRSLPFPNSTRVYKLRGKDTGGLFTMMEGHILVGEGPQLHIHHREDETFRVMEGELQFIIDNETFCARAGTIIHAPREVKMSFTNVNSPNAYLQIIFTPSGIENYFAKVNKVYNVEPINHTRADEIAKEFGMDMLGMPQWEDLGCDANGTLNN</sequence>
<dbReference type="EMBL" id="CAJNOQ010002304">
    <property type="protein sequence ID" value="CAF0950685.1"/>
    <property type="molecule type" value="Genomic_DNA"/>
</dbReference>
<keyword evidence="6" id="KW-1185">Reference proteome</keyword>
<dbReference type="Pfam" id="PF07883">
    <property type="entry name" value="Cupin_2"/>
    <property type="match status" value="1"/>
</dbReference>